<sequence length="184" mass="20236">MNTKPDDELLALWVEDELDVSVHTEVEVWASGQAEWAERRELARRTRSLLGSTIPADEDLPNGEFFNARIRREIEVRETAPASRKPNGSSFLGWLVPLTAAASLVLGIWIGRGGPKSEIVPPPVADLTPVLYTPQKGVNAELMNSEDATVIVLAGVDAIPDSWEIPATVMREPETRPMASKDER</sequence>
<dbReference type="Proteomes" id="UP000658278">
    <property type="component" value="Unassembled WGS sequence"/>
</dbReference>
<protein>
    <submittedName>
        <fullName evidence="1">Uncharacterized protein</fullName>
    </submittedName>
</protein>
<dbReference type="EMBL" id="JAENII010000011">
    <property type="protein sequence ID" value="MBK1828136.1"/>
    <property type="molecule type" value="Genomic_DNA"/>
</dbReference>
<organism evidence="1 2">
    <name type="scientific">Haloferula rosea</name>
    <dbReference type="NCBI Taxonomy" id="490093"/>
    <lineage>
        <taxon>Bacteria</taxon>
        <taxon>Pseudomonadati</taxon>
        <taxon>Verrucomicrobiota</taxon>
        <taxon>Verrucomicrobiia</taxon>
        <taxon>Verrucomicrobiales</taxon>
        <taxon>Verrucomicrobiaceae</taxon>
        <taxon>Haloferula</taxon>
    </lineage>
</organism>
<accession>A0A934VGJ8</accession>
<proteinExistence type="predicted"/>
<name>A0A934VGJ8_9BACT</name>
<gene>
    <name evidence="1" type="ORF">JIN81_13975</name>
</gene>
<comment type="caution">
    <text evidence="1">The sequence shown here is derived from an EMBL/GenBank/DDBJ whole genome shotgun (WGS) entry which is preliminary data.</text>
</comment>
<evidence type="ECO:0000313" key="1">
    <source>
        <dbReference type="EMBL" id="MBK1828136.1"/>
    </source>
</evidence>
<reference evidence="1" key="1">
    <citation type="submission" date="2021-01" db="EMBL/GenBank/DDBJ databases">
        <title>Modified the classification status of verrucomicrobia.</title>
        <authorList>
            <person name="Feng X."/>
        </authorList>
    </citation>
    <scope>NUCLEOTIDE SEQUENCE</scope>
    <source>
        <strain evidence="1">KCTC 22201</strain>
    </source>
</reference>
<keyword evidence="2" id="KW-1185">Reference proteome</keyword>
<dbReference type="RefSeq" id="WP_200280916.1">
    <property type="nucleotide sequence ID" value="NZ_JAENII010000011.1"/>
</dbReference>
<evidence type="ECO:0000313" key="2">
    <source>
        <dbReference type="Proteomes" id="UP000658278"/>
    </source>
</evidence>
<dbReference type="AlphaFoldDB" id="A0A934VGJ8"/>